<accession>A0AA38I9W8</accession>
<dbReference type="EMBL" id="JALNTZ010000005">
    <property type="protein sequence ID" value="KAJ3650382.1"/>
    <property type="molecule type" value="Genomic_DNA"/>
</dbReference>
<evidence type="ECO:0000313" key="1">
    <source>
        <dbReference type="EMBL" id="KAJ3650382.1"/>
    </source>
</evidence>
<evidence type="ECO:0000313" key="2">
    <source>
        <dbReference type="Proteomes" id="UP001168821"/>
    </source>
</evidence>
<sequence>MRSGNVVRMRRLVIPLQRARALSVRQRRRRRRAEAIERFGTGLRGGVFGHAYRVDWLLLCNTLFNGTLYLDGCQGYAYGRRKAVSAGRGTLRPICVVGKRNVDGNGGGKNHDRLDYGVDGIRLAQRCDFLGARWRRPTASKEKM</sequence>
<gene>
    <name evidence="1" type="ORF">Zmor_016485</name>
</gene>
<name>A0AA38I9W8_9CUCU</name>
<organism evidence="1 2">
    <name type="scientific">Zophobas morio</name>
    <dbReference type="NCBI Taxonomy" id="2755281"/>
    <lineage>
        <taxon>Eukaryota</taxon>
        <taxon>Metazoa</taxon>
        <taxon>Ecdysozoa</taxon>
        <taxon>Arthropoda</taxon>
        <taxon>Hexapoda</taxon>
        <taxon>Insecta</taxon>
        <taxon>Pterygota</taxon>
        <taxon>Neoptera</taxon>
        <taxon>Endopterygota</taxon>
        <taxon>Coleoptera</taxon>
        <taxon>Polyphaga</taxon>
        <taxon>Cucujiformia</taxon>
        <taxon>Tenebrionidae</taxon>
        <taxon>Zophobas</taxon>
    </lineage>
</organism>
<protein>
    <submittedName>
        <fullName evidence="1">Uncharacterized protein</fullName>
    </submittedName>
</protein>
<dbReference type="AlphaFoldDB" id="A0AA38I9W8"/>
<reference evidence="1" key="1">
    <citation type="journal article" date="2023" name="G3 (Bethesda)">
        <title>Whole genome assemblies of Zophobas morio and Tenebrio molitor.</title>
        <authorList>
            <person name="Kaur S."/>
            <person name="Stinson S.A."/>
            <person name="diCenzo G.C."/>
        </authorList>
    </citation>
    <scope>NUCLEOTIDE SEQUENCE</scope>
    <source>
        <strain evidence="1">QUZm001</strain>
    </source>
</reference>
<comment type="caution">
    <text evidence="1">The sequence shown here is derived from an EMBL/GenBank/DDBJ whole genome shotgun (WGS) entry which is preliminary data.</text>
</comment>
<proteinExistence type="predicted"/>
<dbReference type="Proteomes" id="UP001168821">
    <property type="component" value="Unassembled WGS sequence"/>
</dbReference>
<keyword evidence="2" id="KW-1185">Reference proteome</keyword>